<feature type="transmembrane region" description="Helical" evidence="5">
    <location>
        <begin position="62"/>
        <end position="78"/>
    </location>
</feature>
<proteinExistence type="predicted"/>
<dbReference type="Proteomes" id="UP000236286">
    <property type="component" value="Unassembled WGS sequence"/>
</dbReference>
<organism evidence="7 8">
    <name type="scientific">Methylocella silvestris</name>
    <dbReference type="NCBI Taxonomy" id="199596"/>
    <lineage>
        <taxon>Bacteria</taxon>
        <taxon>Pseudomonadati</taxon>
        <taxon>Pseudomonadota</taxon>
        <taxon>Alphaproteobacteria</taxon>
        <taxon>Hyphomicrobiales</taxon>
        <taxon>Beijerinckiaceae</taxon>
        <taxon>Methylocella</taxon>
    </lineage>
</organism>
<comment type="subcellular location">
    <subcellularLocation>
        <location evidence="1">Membrane</location>
        <topology evidence="1">Multi-pass membrane protein</topology>
    </subcellularLocation>
</comment>
<protein>
    <submittedName>
        <fullName evidence="7">MFS transporter</fullName>
    </submittedName>
</protein>
<dbReference type="PROSITE" id="PS50850">
    <property type="entry name" value="MFS"/>
    <property type="match status" value="1"/>
</dbReference>
<feature type="transmembrane region" description="Helical" evidence="5">
    <location>
        <begin position="318"/>
        <end position="338"/>
    </location>
</feature>
<dbReference type="EMBL" id="PDZR01000034">
    <property type="protein sequence ID" value="PNG24375.1"/>
    <property type="molecule type" value="Genomic_DNA"/>
</dbReference>
<feature type="transmembrane region" description="Helical" evidence="5">
    <location>
        <begin position="228"/>
        <end position="249"/>
    </location>
</feature>
<name>A0A2J7TC82_METSI</name>
<dbReference type="GO" id="GO:0005886">
    <property type="term" value="C:plasma membrane"/>
    <property type="evidence" value="ECO:0007669"/>
    <property type="project" value="TreeGrafter"/>
</dbReference>
<sequence>MASGGNIGARRAGAKWDPSYEIKAVALLALGFGVVGLDRFIINPLFPTMQKELGLSYQDLGSISAVLALTWGVASIFSGQISDRLGHKPVIVASAILFSVLVATTGFAGGLMSLIALRAMMGLAEGAFVPASITATVEASKSSRIGLNVGLQQMAAPLFGLGFGPLIAVALLKVLPSWHYVFAVVAIPGFIIAVLMARVIRHDPPHSRADHTTEKSVGFLHALGNRNVIFNMIGMCLYLATLIVLSAFLPSYLTDYLKLDINQMGMVLAGQGLGSFVGMVAIPAISDRLGRKPVLIVSLAVEFVALVALMGIGANPLALFLVIFVVTVMNAGAVAITVGPLTNASVPPAIAATATGLVVGVGEIFGGALAPAVAGGLADAMGLPVIIKIGVLAIGLAFVVVLLGVKEPRARVQTQDAVAQV</sequence>
<feature type="transmembrane region" description="Helical" evidence="5">
    <location>
        <begin position="90"/>
        <end position="109"/>
    </location>
</feature>
<feature type="transmembrane region" description="Helical" evidence="5">
    <location>
        <begin position="261"/>
        <end position="282"/>
    </location>
</feature>
<dbReference type="OrthoDB" id="9807274at2"/>
<feature type="transmembrane region" description="Helical" evidence="5">
    <location>
        <begin position="294"/>
        <end position="312"/>
    </location>
</feature>
<feature type="transmembrane region" description="Helical" evidence="5">
    <location>
        <begin position="385"/>
        <end position="405"/>
    </location>
</feature>
<reference evidence="7 8" key="1">
    <citation type="submission" date="2017-10" db="EMBL/GenBank/DDBJ databases">
        <title>Genome announcement of Methylocella silvestris TVC from permafrost.</title>
        <authorList>
            <person name="Wang J."/>
            <person name="Geng K."/>
            <person name="Ul-Haque F."/>
            <person name="Crombie A.T."/>
            <person name="Street L.E."/>
            <person name="Wookey P.A."/>
            <person name="Murrell J.C."/>
            <person name="Pratscher J."/>
        </authorList>
    </citation>
    <scope>NUCLEOTIDE SEQUENCE [LARGE SCALE GENOMIC DNA]</scope>
    <source>
        <strain evidence="7 8">TVC</strain>
    </source>
</reference>
<evidence type="ECO:0000256" key="3">
    <source>
        <dbReference type="ARBA" id="ARBA00022989"/>
    </source>
</evidence>
<feature type="transmembrane region" description="Helical" evidence="5">
    <location>
        <begin position="350"/>
        <end position="373"/>
    </location>
</feature>
<keyword evidence="3 5" id="KW-1133">Transmembrane helix</keyword>
<dbReference type="Gene3D" id="1.20.1250.20">
    <property type="entry name" value="MFS general substrate transporter like domains"/>
    <property type="match status" value="2"/>
</dbReference>
<dbReference type="AlphaFoldDB" id="A0A2J7TC82"/>
<evidence type="ECO:0000313" key="8">
    <source>
        <dbReference type="Proteomes" id="UP000236286"/>
    </source>
</evidence>
<evidence type="ECO:0000259" key="6">
    <source>
        <dbReference type="PROSITE" id="PS50850"/>
    </source>
</evidence>
<dbReference type="SUPFAM" id="SSF103473">
    <property type="entry name" value="MFS general substrate transporter"/>
    <property type="match status" value="1"/>
</dbReference>
<accession>A0A2J7TC82</accession>
<feature type="domain" description="Major facilitator superfamily (MFS) profile" evidence="6">
    <location>
        <begin position="24"/>
        <end position="407"/>
    </location>
</feature>
<evidence type="ECO:0000313" key="7">
    <source>
        <dbReference type="EMBL" id="PNG24375.1"/>
    </source>
</evidence>
<evidence type="ECO:0000256" key="1">
    <source>
        <dbReference type="ARBA" id="ARBA00004141"/>
    </source>
</evidence>
<dbReference type="InterPro" id="IPR011701">
    <property type="entry name" value="MFS"/>
</dbReference>
<comment type="caution">
    <text evidence="7">The sequence shown here is derived from an EMBL/GenBank/DDBJ whole genome shotgun (WGS) entry which is preliminary data.</text>
</comment>
<gene>
    <name evidence="7" type="ORF">CR492_18985</name>
</gene>
<dbReference type="PANTHER" id="PTHR23508">
    <property type="entry name" value="CARBOXYLIC ACID TRANSPORTER PROTEIN HOMOLOG"/>
    <property type="match status" value="1"/>
</dbReference>
<evidence type="ECO:0000256" key="2">
    <source>
        <dbReference type="ARBA" id="ARBA00022692"/>
    </source>
</evidence>
<dbReference type="InterPro" id="IPR020846">
    <property type="entry name" value="MFS_dom"/>
</dbReference>
<feature type="transmembrane region" description="Helical" evidence="5">
    <location>
        <begin position="178"/>
        <end position="200"/>
    </location>
</feature>
<evidence type="ECO:0000256" key="5">
    <source>
        <dbReference type="SAM" id="Phobius"/>
    </source>
</evidence>
<feature type="transmembrane region" description="Helical" evidence="5">
    <location>
        <begin position="20"/>
        <end position="42"/>
    </location>
</feature>
<dbReference type="GO" id="GO:0046943">
    <property type="term" value="F:carboxylic acid transmembrane transporter activity"/>
    <property type="evidence" value="ECO:0007669"/>
    <property type="project" value="TreeGrafter"/>
</dbReference>
<dbReference type="PANTHER" id="PTHR23508:SF10">
    <property type="entry name" value="CARBOXYLIC ACID TRANSPORTER PROTEIN HOMOLOG"/>
    <property type="match status" value="1"/>
</dbReference>
<keyword evidence="4 5" id="KW-0472">Membrane</keyword>
<evidence type="ECO:0000256" key="4">
    <source>
        <dbReference type="ARBA" id="ARBA00023136"/>
    </source>
</evidence>
<dbReference type="Pfam" id="PF07690">
    <property type="entry name" value="MFS_1"/>
    <property type="match status" value="1"/>
</dbReference>
<dbReference type="InterPro" id="IPR036259">
    <property type="entry name" value="MFS_trans_sf"/>
</dbReference>
<keyword evidence="2 5" id="KW-0812">Transmembrane</keyword>